<proteinExistence type="predicted"/>
<keyword evidence="3" id="KW-1133">Transmembrane helix</keyword>
<dbReference type="PANTHER" id="PTHR36985">
    <property type="entry name" value="TRANSLOCATION AND ASSEMBLY MODULE SUBUNIT TAMB"/>
    <property type="match status" value="1"/>
</dbReference>
<keyword evidence="2" id="KW-0812">Transmembrane</keyword>
<keyword evidence="4" id="KW-0472">Membrane</keyword>
<dbReference type="Proteomes" id="UP000184048">
    <property type="component" value="Unassembled WGS sequence"/>
</dbReference>
<protein>
    <recommendedName>
        <fullName evidence="7">Translocation/assembly module TamB</fullName>
    </recommendedName>
</protein>
<dbReference type="STRING" id="1121884.SAMN02745131_03698"/>
<name>A0A1M5F2A5_9BACT</name>
<sequence length="1570" mass="174840">MVLVIGLLQTDWGQNWLTRQVTRKLSRDLKTHISINHVRFHFFDKMDLQGVFIQDQNKDTLMYAGTVKVLITDWFFFKDKAELQYIGLSNAIVNFNRKDSVWNYNFLGKYFASSDTSTKKSSGIQFDLKKVELDNVSFVQKDAWTGNDMVIKVKSLDMDARQISLTGKTLDISKLDLVDPYFSTFSYKGLKPPNKDTISKKSSSPPEWTLLLSNVNITNGRFRSDNESKLAPPGVFDGEHMDFSTITGSFKNVGWANDTIRGRVDISARERSGLIVRRLKADTRFEPGAMVFENLDLRTNKSVLGNYFSMNFKKGMKNFVHDVIMEANFSKASLASDDIAFFAPDVKDWNRVIRINGKVQGSVDALNGRDLELWAGDKTYINGNISLVGLPNINETLINVEASDLRTTYADAVNFIPALRNITSPNLRALGYLRFSGSYTGFINNFVTYGTLNTALGTLTTDLNMKFPHKGDPVYSGKIATSGFELGRFLNSSQLGIVDFNGTVNGSGFDWNTLDMKVDGNIRRFGFGGYTYNNIIAKGVLSNRKFNGNFVIKDPNADLSLDGLIDLSGKTPLFDAKANITNINLKALNLSKQDVQLSGAFDLKLQGNSLSNLLGNARITNATLLNNSKRLSFDSLVVSSHFNDGVKTLRLNSNEFDAVISGNFDLNSLPAAFTVFLSRYYPSYIKAPKNIKPQAFTFDITTGVVEDYIQLIDTSLTGFNNSHITGALNTAANTMDVDADIPFFAYRQFNFSDVQLKGTGNFQKLTLTGQVNNAVVSETLMFPQTRFTIEAQNDVSEVTVNTLANQTINQADISAQIKTFSDGLSVLFKPSSFVLNGKNWSIEQGGELNFRRNTIVQGQLLLKESNQEVQIGTQPSAIGNWNDLHISLRNLNLGDISPFITPHNRLEGLLHGDIVVEDPQNKFNVMANIHTDELRFDNDSIGQVQAAALYNNKTGMLTGKGNNIDPDHHIDFDLAMDFKDSANTFRDRISLHPRNFQLKYLERFIGLLFSDLQGFITGDVDIVGEGSDRDYLAKARLKDASFKVNFTQVTYKVDDTEIELKKNEIDLNGIKLRDRFGNVAVLKGNITHHSFSDLYFDLVVQTQSRQMELLNTTYNDNQLFYGRAMGSGNFVLVGPQKDMQMIIEVKASETDSSFITLPPSNSRHSSQAAFMVEKKYGTEMNPSALSGSASNLKYDITLTANPMVNMEVILDELTGDIIKGKGSGILTIHSGTTDPLTINGRYNIDEGNYLFTFQSFFKKPFVLRKGANNYIEWSGDPYKATINLDAVYTAENVSFAPLANTILSLSSSQTKSLAGFRDDVNVVANLSGELFQPNFNFKLEFPSNSLIYRDPGVAFGIQQIEKNPNELNKQVTYLIVFNSFAPFEDQRANANPFGEAISSTISGLLFGEVNRRINELLGKVLQQNKLTLNFTGSLYNRNLINPDQRGLLRINQGDVNVTVGKSLFEGRLNFTVGGTFDVPIQSDFQQSIRLFPDVTIELLLNKSGSVRATFFYRENADFLTATSTAGNLQTRRYGASLSYGKEFDTVGDVFNANKKKKKSRGKLKSANNPP</sequence>
<gene>
    <name evidence="5" type="ORF">SAMN02745131_03698</name>
</gene>
<dbReference type="GO" id="GO:0016020">
    <property type="term" value="C:membrane"/>
    <property type="evidence" value="ECO:0007669"/>
    <property type="project" value="UniProtKB-SubCell"/>
</dbReference>
<evidence type="ECO:0008006" key="7">
    <source>
        <dbReference type="Google" id="ProtNLM"/>
    </source>
</evidence>
<evidence type="ECO:0000256" key="4">
    <source>
        <dbReference type="ARBA" id="ARBA00023136"/>
    </source>
</evidence>
<organism evidence="5 6">
    <name type="scientific">Flavisolibacter ginsengisoli DSM 18119</name>
    <dbReference type="NCBI Taxonomy" id="1121884"/>
    <lineage>
        <taxon>Bacteria</taxon>
        <taxon>Pseudomonadati</taxon>
        <taxon>Bacteroidota</taxon>
        <taxon>Chitinophagia</taxon>
        <taxon>Chitinophagales</taxon>
        <taxon>Chitinophagaceae</taxon>
        <taxon>Flavisolibacter</taxon>
    </lineage>
</organism>
<evidence type="ECO:0000313" key="5">
    <source>
        <dbReference type="EMBL" id="SHF85690.1"/>
    </source>
</evidence>
<evidence type="ECO:0000256" key="3">
    <source>
        <dbReference type="ARBA" id="ARBA00022989"/>
    </source>
</evidence>
<dbReference type="EMBL" id="FQUU01000021">
    <property type="protein sequence ID" value="SHF85690.1"/>
    <property type="molecule type" value="Genomic_DNA"/>
</dbReference>
<evidence type="ECO:0000313" key="6">
    <source>
        <dbReference type="Proteomes" id="UP000184048"/>
    </source>
</evidence>
<evidence type="ECO:0000256" key="2">
    <source>
        <dbReference type="ARBA" id="ARBA00022692"/>
    </source>
</evidence>
<dbReference type="RefSeq" id="WP_072836822.1">
    <property type="nucleotide sequence ID" value="NZ_FQUU01000021.1"/>
</dbReference>
<comment type="subcellular location">
    <subcellularLocation>
        <location evidence="1">Membrane</location>
        <topology evidence="1">Single-pass membrane protein</topology>
    </subcellularLocation>
</comment>
<dbReference type="PANTHER" id="PTHR36985:SF1">
    <property type="entry name" value="TRANSLOCATION AND ASSEMBLY MODULE SUBUNIT TAMB"/>
    <property type="match status" value="1"/>
</dbReference>
<accession>A0A1M5F2A5</accession>
<dbReference type="OrthoDB" id="680700at2"/>
<keyword evidence="6" id="KW-1185">Reference proteome</keyword>
<evidence type="ECO:0000256" key="1">
    <source>
        <dbReference type="ARBA" id="ARBA00004167"/>
    </source>
</evidence>
<reference evidence="5 6" key="1">
    <citation type="submission" date="2016-11" db="EMBL/GenBank/DDBJ databases">
        <authorList>
            <person name="Jaros S."/>
            <person name="Januszkiewicz K."/>
            <person name="Wedrychowicz H."/>
        </authorList>
    </citation>
    <scope>NUCLEOTIDE SEQUENCE [LARGE SCALE GENOMIC DNA]</scope>
    <source>
        <strain evidence="5 6">DSM 18119</strain>
    </source>
</reference>